<keyword evidence="2" id="KW-0963">Cytoplasm</keyword>
<comment type="function">
    <text evidence="2">Binds to DNA and alters its conformation. May be involved in regulation of gene expression, nucleoid organization and DNA protection.</text>
</comment>
<dbReference type="NCBIfam" id="TIGR00103">
    <property type="entry name" value="DNA_YbaB_EbfC"/>
    <property type="match status" value="1"/>
</dbReference>
<dbReference type="Gene3D" id="3.30.1310.10">
    <property type="entry name" value="Nucleoid-associated protein YbaB-like domain"/>
    <property type="match status" value="1"/>
</dbReference>
<protein>
    <recommendedName>
        <fullName evidence="2">Nucleoid-associated protein ACFSR0_09765</fullName>
    </recommendedName>
</protein>
<sequence length="104" mass="11731">MMRGMGNMQGMMKQVQKMQKEMVKAQEVLNQREFTGESTNGYVKVTVTGDRKVKQVTIDPQIIDPDDVEMVEDLVAMAVNDVIQKVEKEIESTMGKYTKGIPGF</sequence>
<reference evidence="4" key="1">
    <citation type="journal article" date="2019" name="Int. J. Syst. Evol. Microbiol.">
        <title>The Global Catalogue of Microorganisms (GCM) 10K type strain sequencing project: providing services to taxonomists for standard genome sequencing and annotation.</title>
        <authorList>
            <consortium name="The Broad Institute Genomics Platform"/>
            <consortium name="The Broad Institute Genome Sequencing Center for Infectious Disease"/>
            <person name="Wu L."/>
            <person name="Ma J."/>
        </authorList>
    </citation>
    <scope>NUCLEOTIDE SEQUENCE [LARGE SCALE GENOMIC DNA]</scope>
    <source>
        <strain evidence="4">TISTR 932</strain>
    </source>
</reference>
<gene>
    <name evidence="3" type="ORF">ACFSR0_09765</name>
</gene>
<dbReference type="PANTHER" id="PTHR33449">
    <property type="entry name" value="NUCLEOID-ASSOCIATED PROTEIN YBAB"/>
    <property type="match status" value="1"/>
</dbReference>
<dbReference type="Pfam" id="PF02575">
    <property type="entry name" value="YbaB_DNA_bd"/>
    <property type="match status" value="1"/>
</dbReference>
<evidence type="ECO:0000256" key="1">
    <source>
        <dbReference type="ARBA" id="ARBA00023125"/>
    </source>
</evidence>
<dbReference type="PIRSF" id="PIRSF004555">
    <property type="entry name" value="UCP004555"/>
    <property type="match status" value="1"/>
</dbReference>
<dbReference type="SUPFAM" id="SSF82607">
    <property type="entry name" value="YbaB-like"/>
    <property type="match status" value="1"/>
</dbReference>
<dbReference type="InterPro" id="IPR004401">
    <property type="entry name" value="YbaB/EbfC"/>
</dbReference>
<keyword evidence="1 2" id="KW-0238">DNA-binding</keyword>
<name>A0ABW5TKP1_9ENTE</name>
<evidence type="ECO:0000313" key="3">
    <source>
        <dbReference type="EMBL" id="MFD2729702.1"/>
    </source>
</evidence>
<dbReference type="PANTHER" id="PTHR33449:SF1">
    <property type="entry name" value="NUCLEOID-ASSOCIATED PROTEIN YBAB"/>
    <property type="match status" value="1"/>
</dbReference>
<organism evidence="3 4">
    <name type="scientific">Enterococcus camelliae</name>
    <dbReference type="NCBI Taxonomy" id="453959"/>
    <lineage>
        <taxon>Bacteria</taxon>
        <taxon>Bacillati</taxon>
        <taxon>Bacillota</taxon>
        <taxon>Bacilli</taxon>
        <taxon>Lactobacillales</taxon>
        <taxon>Enterococcaceae</taxon>
        <taxon>Enterococcus</taxon>
    </lineage>
</organism>
<comment type="caution">
    <text evidence="3">The sequence shown here is derived from an EMBL/GenBank/DDBJ whole genome shotgun (WGS) entry which is preliminary data.</text>
</comment>
<dbReference type="EMBL" id="JBHUMO010000058">
    <property type="protein sequence ID" value="MFD2729702.1"/>
    <property type="molecule type" value="Genomic_DNA"/>
</dbReference>
<comment type="subcellular location">
    <subcellularLocation>
        <location evidence="2">Cytoplasm</location>
        <location evidence="2">Nucleoid</location>
    </subcellularLocation>
</comment>
<dbReference type="RefSeq" id="WP_379982306.1">
    <property type="nucleotide sequence ID" value="NZ_JBHUMO010000058.1"/>
</dbReference>
<comment type="similarity">
    <text evidence="2">Belongs to the YbaB/EbfC family.</text>
</comment>
<dbReference type="HAMAP" id="MF_00274">
    <property type="entry name" value="DNA_YbaB_EbfC"/>
    <property type="match status" value="1"/>
</dbReference>
<accession>A0ABW5TKP1</accession>
<proteinExistence type="inferred from homology"/>
<dbReference type="InterPro" id="IPR036894">
    <property type="entry name" value="YbaB-like_sf"/>
</dbReference>
<evidence type="ECO:0000313" key="4">
    <source>
        <dbReference type="Proteomes" id="UP001597427"/>
    </source>
</evidence>
<comment type="subunit">
    <text evidence="2">Homodimer.</text>
</comment>
<keyword evidence="4" id="KW-1185">Reference proteome</keyword>
<dbReference type="Proteomes" id="UP001597427">
    <property type="component" value="Unassembled WGS sequence"/>
</dbReference>
<evidence type="ECO:0000256" key="2">
    <source>
        <dbReference type="HAMAP-Rule" id="MF_00274"/>
    </source>
</evidence>